<dbReference type="PANTHER" id="PTHR34978">
    <property type="entry name" value="POSSIBLE SENSOR-TRANSDUCER PROTEIN BLAR"/>
    <property type="match status" value="1"/>
</dbReference>
<dbReference type="PANTHER" id="PTHR34978:SF3">
    <property type="entry name" value="SLR0241 PROTEIN"/>
    <property type="match status" value="1"/>
</dbReference>
<reference evidence="4 5" key="1">
    <citation type="submission" date="2017-11" db="EMBL/GenBank/DDBJ databases">
        <title>Genomic Encyclopedia of Archaeal and Bacterial Type Strains, Phase II (KMG-II): From Individual Species to Whole Genera.</title>
        <authorList>
            <person name="Goeker M."/>
        </authorList>
    </citation>
    <scope>NUCLEOTIDE SEQUENCE [LARGE SCALE GENOMIC DNA]</scope>
    <source>
        <strain evidence="4 5">DSM 27617</strain>
    </source>
</reference>
<name>A0A2M9C8B6_9FLAO</name>
<feature type="domain" description="Peptidase M56" evidence="3">
    <location>
        <begin position="157"/>
        <end position="254"/>
    </location>
</feature>
<dbReference type="OrthoDB" id="1522859at2"/>
<feature type="transmembrane region" description="Helical" evidence="2">
    <location>
        <begin position="35"/>
        <end position="53"/>
    </location>
</feature>
<organism evidence="4 5">
    <name type="scientific">Chryseobacterium geocarposphaerae</name>
    <dbReference type="NCBI Taxonomy" id="1416776"/>
    <lineage>
        <taxon>Bacteria</taxon>
        <taxon>Pseudomonadati</taxon>
        <taxon>Bacteroidota</taxon>
        <taxon>Flavobacteriia</taxon>
        <taxon>Flavobacteriales</taxon>
        <taxon>Weeksellaceae</taxon>
        <taxon>Chryseobacterium group</taxon>
        <taxon>Chryseobacterium</taxon>
    </lineage>
</organism>
<keyword evidence="5" id="KW-1185">Reference proteome</keyword>
<dbReference type="CDD" id="cd07341">
    <property type="entry name" value="M56_BlaR1_MecR1_like"/>
    <property type="match status" value="1"/>
</dbReference>
<feature type="transmembrane region" description="Helical" evidence="2">
    <location>
        <begin position="86"/>
        <end position="108"/>
    </location>
</feature>
<feature type="coiled-coil region" evidence="1">
    <location>
        <begin position="366"/>
        <end position="511"/>
    </location>
</feature>
<dbReference type="Pfam" id="PF05569">
    <property type="entry name" value="Peptidase_M56"/>
    <property type="match status" value="1"/>
</dbReference>
<feature type="transmembrane region" description="Helical" evidence="2">
    <location>
        <begin position="6"/>
        <end position="23"/>
    </location>
</feature>
<keyword evidence="2" id="KW-0812">Transmembrane</keyword>
<keyword evidence="2" id="KW-1133">Transmembrane helix</keyword>
<dbReference type="EMBL" id="PGFD01000001">
    <property type="protein sequence ID" value="PJJ67077.1"/>
    <property type="molecule type" value="Genomic_DNA"/>
</dbReference>
<feature type="transmembrane region" description="Helical" evidence="2">
    <location>
        <begin position="263"/>
        <end position="282"/>
    </location>
</feature>
<dbReference type="AlphaFoldDB" id="A0A2M9C8B6"/>
<keyword evidence="1" id="KW-0175">Coiled coil</keyword>
<gene>
    <name evidence="4" type="ORF">CLV73_1073</name>
</gene>
<dbReference type="RefSeq" id="WP_100375809.1">
    <property type="nucleotide sequence ID" value="NZ_PGFD01000001.1"/>
</dbReference>
<protein>
    <submittedName>
        <fullName evidence="4">Beta-lactamase regulating signal transducer with metallopeptidase domain</fullName>
    </submittedName>
</protein>
<comment type="caution">
    <text evidence="4">The sequence shown here is derived from an EMBL/GenBank/DDBJ whole genome shotgun (WGS) entry which is preliminary data.</text>
</comment>
<dbReference type="Proteomes" id="UP000228740">
    <property type="component" value="Unassembled WGS sequence"/>
</dbReference>
<dbReference type="InterPro" id="IPR008756">
    <property type="entry name" value="Peptidase_M56"/>
</dbReference>
<keyword evidence="2" id="KW-0472">Membrane</keyword>
<evidence type="ECO:0000313" key="4">
    <source>
        <dbReference type="EMBL" id="PJJ67077.1"/>
    </source>
</evidence>
<evidence type="ECO:0000256" key="2">
    <source>
        <dbReference type="SAM" id="Phobius"/>
    </source>
</evidence>
<sequence>MEALFYILKVIICSGVLLGYYYLSLKDKTFHHYNRFYLLFSILISLLLPLIRLEDFTIEVNQNIYMLIDTVQNFNPSENTNTHENLYYTVAFSVLGIISVYFLGKFIYGTFKIHELKTQFERENIEGINFYRTDLTDAPFSYFKNLFWKNSITLNSEIGKQILKHEMVHIEQKHTFDKIILEIITSVFWFNPFYHLIKREINLIHEYLADKKAVKQSDTKAFAQMLLASHFSGTELPATSPFLSSNLKKRLTMLQKSQTKFGYARRILALPVVFTVAFAYMVNAKNKEIAKTNLEIEKAVSQIKKDTIRPNANEDLFQEQLKKGELYNEALREDHERISKISEKISEKSAEIQKLVKAKKTETPEFEAKQNEIEALSDQIDEIVNSEKYKKNLKALEDHYSNVEKYYDSPEFKMKIAEAEKKAKEAEAMVNSPEFKRKIEEAEKEAKKAEAMVNSPEFKRKIKRIEKAARKAEKEAKKIGEAAQHDLETFYKDAEKKRQDAVKKSAEDKQKLTKTIELSRREYAFDEKFPKSRDYEKKPLTETEKELLKKEAKKIQDLHQNTPNKNNFAIFRIDNSLNKIVDVHGAEVKDENNKKSPVGKTALFMINVDVPELYVNGKKVSREEFMAYQSDPKDINLPANIKVFKVDRVAGSNNRSYAKRMEIITY</sequence>
<proteinExistence type="predicted"/>
<evidence type="ECO:0000313" key="5">
    <source>
        <dbReference type="Proteomes" id="UP000228740"/>
    </source>
</evidence>
<evidence type="ECO:0000256" key="1">
    <source>
        <dbReference type="SAM" id="Coils"/>
    </source>
</evidence>
<accession>A0A2M9C8B6</accession>
<evidence type="ECO:0000259" key="3">
    <source>
        <dbReference type="Pfam" id="PF05569"/>
    </source>
</evidence>
<dbReference type="InterPro" id="IPR052173">
    <property type="entry name" value="Beta-lactam_resp_regulator"/>
</dbReference>